<keyword evidence="1" id="KW-0175">Coiled coil</keyword>
<dbReference type="InParanoid" id="A0A2J6SKY1"/>
<keyword evidence="2" id="KW-0472">Membrane</keyword>
<accession>A0A2J6SKY1</accession>
<evidence type="ECO:0000256" key="1">
    <source>
        <dbReference type="SAM" id="Coils"/>
    </source>
</evidence>
<organism evidence="3 4">
    <name type="scientific">Hyaloscypha bicolor E</name>
    <dbReference type="NCBI Taxonomy" id="1095630"/>
    <lineage>
        <taxon>Eukaryota</taxon>
        <taxon>Fungi</taxon>
        <taxon>Dikarya</taxon>
        <taxon>Ascomycota</taxon>
        <taxon>Pezizomycotina</taxon>
        <taxon>Leotiomycetes</taxon>
        <taxon>Helotiales</taxon>
        <taxon>Hyaloscyphaceae</taxon>
        <taxon>Hyaloscypha</taxon>
        <taxon>Hyaloscypha bicolor</taxon>
    </lineage>
</organism>
<keyword evidence="2" id="KW-1133">Transmembrane helix</keyword>
<sequence length="584" mass="66743">MSAQRGNPRRVKVEGKATNGKRCPFQCFDNAWYECFFTHHELTGKDDIPAVDAKKSWGCIDDELTIFLDVSDDLGSPCEADEVKEYCEGCTSLEELQTGIGEAGTRPAAWIDDRNSPSLAGKGNVRMCGKLTTTGLLRHLKQSRYKLENKPDAERRLVYIENLTPEMILAIAATTPYLQVPAVRDAICKHVSFRPSIQVHVPSDAKATFQMEFHIPFFALRKAPKSDNHLLSDRGKRLRNWEDVTFPTRNKAGPECQDNYRLHKAQVSCVIHGSDEWQWTAWAFEDTEYEMEEGDTTDKDAAVYDNEVVFVEDPIAYGLDANKPIWRPREYFIKALEIRIKKVREEWDELVYMLQLDRNENKQLQSFTSSKTLRNSSGRTGDMNASFQWTRQRMVLVTELLGVLFGIIHEWDTFLSQDGDWGYFSDLDRFPSNSPEFRAAGQSLRSIKRAFRRLENNRQKLLSLKETLSSDLSTLKLLLSLEGNAATETSAFMSKFTIWVLCPYSLSVGMFSMQPSVIPFELTFRWFVITMIIMVSAIFVIQWLMKRWTLCHGQFLLTKLKKVLEQHHAEVSGGVEPACGSDAV</sequence>
<proteinExistence type="predicted"/>
<name>A0A2J6SKY1_9HELO</name>
<dbReference type="EMBL" id="KZ613912">
    <property type="protein sequence ID" value="PMD51429.1"/>
    <property type="molecule type" value="Genomic_DNA"/>
</dbReference>
<dbReference type="Proteomes" id="UP000235371">
    <property type="component" value="Unassembled WGS sequence"/>
</dbReference>
<dbReference type="RefSeq" id="XP_024728333.1">
    <property type="nucleotide sequence ID" value="XM_024871230.1"/>
</dbReference>
<gene>
    <name evidence="3" type="ORF">K444DRAFT_231807</name>
</gene>
<reference evidence="3 4" key="1">
    <citation type="submission" date="2016-04" db="EMBL/GenBank/DDBJ databases">
        <title>A degradative enzymes factory behind the ericoid mycorrhizal symbiosis.</title>
        <authorList>
            <consortium name="DOE Joint Genome Institute"/>
            <person name="Martino E."/>
            <person name="Morin E."/>
            <person name="Grelet G."/>
            <person name="Kuo A."/>
            <person name="Kohler A."/>
            <person name="Daghino S."/>
            <person name="Barry K."/>
            <person name="Choi C."/>
            <person name="Cichocki N."/>
            <person name="Clum A."/>
            <person name="Copeland A."/>
            <person name="Hainaut M."/>
            <person name="Haridas S."/>
            <person name="Labutti K."/>
            <person name="Lindquist E."/>
            <person name="Lipzen A."/>
            <person name="Khouja H.-R."/>
            <person name="Murat C."/>
            <person name="Ohm R."/>
            <person name="Olson A."/>
            <person name="Spatafora J."/>
            <person name="Veneault-Fourrey C."/>
            <person name="Henrissat B."/>
            <person name="Grigoriev I."/>
            <person name="Martin F."/>
            <person name="Perotto S."/>
        </authorList>
    </citation>
    <scope>NUCLEOTIDE SEQUENCE [LARGE SCALE GENOMIC DNA]</scope>
    <source>
        <strain evidence="3 4">E</strain>
    </source>
</reference>
<evidence type="ECO:0000313" key="3">
    <source>
        <dbReference type="EMBL" id="PMD51429.1"/>
    </source>
</evidence>
<feature type="transmembrane region" description="Helical" evidence="2">
    <location>
        <begin position="524"/>
        <end position="545"/>
    </location>
</feature>
<evidence type="ECO:0000313" key="4">
    <source>
        <dbReference type="Proteomes" id="UP000235371"/>
    </source>
</evidence>
<evidence type="ECO:0008006" key="5">
    <source>
        <dbReference type="Google" id="ProtNLM"/>
    </source>
</evidence>
<protein>
    <recommendedName>
        <fullName evidence="5">Cora-domain-containing protein</fullName>
    </recommendedName>
</protein>
<keyword evidence="4" id="KW-1185">Reference proteome</keyword>
<evidence type="ECO:0000256" key="2">
    <source>
        <dbReference type="SAM" id="Phobius"/>
    </source>
</evidence>
<dbReference type="GeneID" id="36579312"/>
<dbReference type="AlphaFoldDB" id="A0A2J6SKY1"/>
<keyword evidence="2" id="KW-0812">Transmembrane</keyword>
<feature type="coiled-coil region" evidence="1">
    <location>
        <begin position="444"/>
        <end position="471"/>
    </location>
</feature>
<dbReference type="OrthoDB" id="5428055at2759"/>